<dbReference type="EMBL" id="CYRX01000031">
    <property type="protein sequence ID" value="CUH61380.1"/>
    <property type="molecule type" value="Genomic_DNA"/>
</dbReference>
<dbReference type="Proteomes" id="UP000051298">
    <property type="component" value="Unassembled WGS sequence"/>
</dbReference>
<evidence type="ECO:0000313" key="2">
    <source>
        <dbReference type="EMBL" id="CUH61380.1"/>
    </source>
</evidence>
<organism evidence="2 3">
    <name type="scientific">Thalassobacter stenotrophicus</name>
    <dbReference type="NCBI Taxonomy" id="266809"/>
    <lineage>
        <taxon>Bacteria</taxon>
        <taxon>Pseudomonadati</taxon>
        <taxon>Pseudomonadota</taxon>
        <taxon>Alphaproteobacteria</taxon>
        <taxon>Rhodobacterales</taxon>
        <taxon>Roseobacteraceae</taxon>
        <taxon>Thalassobacter</taxon>
    </lineage>
</organism>
<feature type="compositionally biased region" description="Basic and acidic residues" evidence="1">
    <location>
        <begin position="214"/>
        <end position="225"/>
    </location>
</feature>
<dbReference type="RefSeq" id="WP_058124134.1">
    <property type="nucleotide sequence ID" value="NZ_CYRX01000031.1"/>
</dbReference>
<protein>
    <submittedName>
        <fullName evidence="2">Uncharacterized protein</fullName>
    </submittedName>
</protein>
<reference evidence="2 3" key="1">
    <citation type="submission" date="2015-09" db="EMBL/GenBank/DDBJ databases">
        <authorList>
            <consortium name="Swine Surveillance"/>
        </authorList>
    </citation>
    <scope>NUCLEOTIDE SEQUENCE [LARGE SCALE GENOMIC DNA]</scope>
    <source>
        <strain evidence="2 3">CECT 5294</strain>
    </source>
</reference>
<proteinExistence type="predicted"/>
<dbReference type="STRING" id="266809.PM03_12005"/>
<sequence length="277" mass="30044">MAEQTNKQNIEDVLSSIRRLVSDEGTHAPRAPMPGLRPEKLVLTPQLRVTEPEDPYQTIRVLGQPEQPLDEMDEASLEDAPDADVLMAPMAGDSRADVMPALDPALERAFAAPADASTAEREAVETSEGNGEAGQGDASTQADETAAPDAPMVEVAFDEASMDEPFEAVARLSPSEMDVATLEASDDSISQDLQSAVAEAPQDPPPAIPFPQEKVQRAAEPKPQEGDDVLDEETLREIIAEVVREEFAGQLGERITRNVRKLVRREIRQILSSEDLD</sequence>
<dbReference type="AlphaFoldDB" id="A0A0P1F1B3"/>
<gene>
    <name evidence="2" type="ORF">THS5294_02687</name>
</gene>
<evidence type="ECO:0000313" key="3">
    <source>
        <dbReference type="Proteomes" id="UP000051298"/>
    </source>
</evidence>
<feature type="region of interest" description="Disordered" evidence="1">
    <location>
        <begin position="111"/>
        <end position="150"/>
    </location>
</feature>
<accession>A0A0P1F1B3</accession>
<evidence type="ECO:0000256" key="1">
    <source>
        <dbReference type="SAM" id="MobiDB-lite"/>
    </source>
</evidence>
<feature type="region of interest" description="Disordered" evidence="1">
    <location>
        <begin position="182"/>
        <end position="232"/>
    </location>
</feature>
<dbReference type="eggNOG" id="ENOG5032YP1">
    <property type="taxonomic scope" value="Bacteria"/>
</dbReference>
<name>A0A0P1F1B3_9RHOB</name>